<dbReference type="OrthoDB" id="278329at2759"/>
<keyword evidence="8" id="KW-1185">Reference proteome</keyword>
<dbReference type="GO" id="GO:0005759">
    <property type="term" value="C:mitochondrial matrix"/>
    <property type="evidence" value="ECO:0007669"/>
    <property type="project" value="UniProtKB-SubCell"/>
</dbReference>
<dbReference type="Pfam" id="PF13233">
    <property type="entry name" value="Complex1_LYR_2"/>
    <property type="match status" value="1"/>
</dbReference>
<keyword evidence="3" id="KW-0809">Transit peptide</keyword>
<comment type="function">
    <text evidence="6">Plays an essential role in the assembly of succinate dehydrogenase (SDH), an enzyme complex (also referred to as respiratory complex II) that is a component of both the tricarboxylic acid (TCA) cycle and the mitochondrial electron transport chain, and which couples the oxidation of succinate to fumarate with the reduction of ubiquinone (coenzyme Q) to ubiquinol. Promotes maturation of the iron-sulfur protein subunit of the SDH catalytic dimer, protecting it from the deleterious effects of oxidants. May act together with SDHAF1.</text>
</comment>
<comment type="subcellular location">
    <subcellularLocation>
        <location evidence="1 6">Mitochondrion matrix</location>
    </subcellularLocation>
</comment>
<dbReference type="Proteomes" id="UP000005220">
    <property type="component" value="Chromosome 4"/>
</dbReference>
<dbReference type="RefSeq" id="XP_003956823.1">
    <property type="nucleotide sequence ID" value="XM_003956774.1"/>
</dbReference>
<keyword evidence="5 6" id="KW-0143">Chaperone</keyword>
<dbReference type="GO" id="GO:0015976">
    <property type="term" value="P:carbon utilization"/>
    <property type="evidence" value="ECO:0007669"/>
    <property type="project" value="EnsemblFungi"/>
</dbReference>
<dbReference type="EMBL" id="HE650824">
    <property type="protein sequence ID" value="CCF57688.1"/>
    <property type="molecule type" value="Genomic_DNA"/>
</dbReference>
<keyword evidence="4 6" id="KW-0496">Mitochondrion</keyword>
<dbReference type="GO" id="GO:0005758">
    <property type="term" value="C:mitochondrial intermembrane space"/>
    <property type="evidence" value="ECO:0007669"/>
    <property type="project" value="TreeGrafter"/>
</dbReference>
<dbReference type="FunCoup" id="H2ATI8">
    <property type="interactions" value="286"/>
</dbReference>
<dbReference type="AlphaFoldDB" id="H2ATI8"/>
<dbReference type="GO" id="GO:0006111">
    <property type="term" value="P:regulation of gluconeogenesis"/>
    <property type="evidence" value="ECO:0007669"/>
    <property type="project" value="EnsemblFungi"/>
</dbReference>
<dbReference type="GO" id="GO:0034553">
    <property type="term" value="P:mitochondrial respiratory chain complex II assembly"/>
    <property type="evidence" value="ECO:0007669"/>
    <property type="project" value="UniProtKB-UniRule"/>
</dbReference>
<dbReference type="InterPro" id="IPR008381">
    <property type="entry name" value="SDHAF3/Sdh7"/>
</dbReference>
<dbReference type="InParanoid" id="H2ATI8"/>
<name>H2ATI8_KAZAF</name>
<evidence type="ECO:0000256" key="1">
    <source>
        <dbReference type="ARBA" id="ARBA00004305"/>
    </source>
</evidence>
<dbReference type="KEGG" id="kaf:KAFR_0D00410"/>
<dbReference type="STRING" id="1071382.H2ATI8"/>
<dbReference type="GeneID" id="13885633"/>
<evidence type="ECO:0000256" key="5">
    <source>
        <dbReference type="ARBA" id="ARBA00023186"/>
    </source>
</evidence>
<dbReference type="eggNOG" id="KOG4100">
    <property type="taxonomic scope" value="Eukaryota"/>
</dbReference>
<comment type="subunit">
    <text evidence="6">Interacts with the iron-sulfur protein subunit within the SDH catalytic dimer.</text>
</comment>
<dbReference type="GO" id="GO:0006105">
    <property type="term" value="P:succinate metabolic process"/>
    <property type="evidence" value="ECO:0007669"/>
    <property type="project" value="TreeGrafter"/>
</dbReference>
<protein>
    <recommendedName>
        <fullName evidence="6">Succinate dehydrogenase assembly factor 3</fullName>
        <shortName evidence="6">SDH assembly factor 3</shortName>
        <shortName evidence="6">SDHAF3</shortName>
    </recommendedName>
</protein>
<comment type="similarity">
    <text evidence="2 6">Belongs to the complex I LYR family. SDHAF3 subfamily.</text>
</comment>
<organism evidence="7 8">
    <name type="scientific">Kazachstania africana (strain ATCC 22294 / BCRC 22015 / CBS 2517 / CECT 1963 / NBRC 1671 / NRRL Y-8276)</name>
    <name type="common">Yeast</name>
    <name type="synonym">Kluyveromyces africanus</name>
    <dbReference type="NCBI Taxonomy" id="1071382"/>
    <lineage>
        <taxon>Eukaryota</taxon>
        <taxon>Fungi</taxon>
        <taxon>Dikarya</taxon>
        <taxon>Ascomycota</taxon>
        <taxon>Saccharomycotina</taxon>
        <taxon>Saccharomycetes</taxon>
        <taxon>Saccharomycetales</taxon>
        <taxon>Saccharomycetaceae</taxon>
        <taxon>Kazachstania</taxon>
    </lineage>
</organism>
<proteinExistence type="inferred from homology"/>
<accession>H2ATI8</accession>
<evidence type="ECO:0000256" key="2">
    <source>
        <dbReference type="ARBA" id="ARBA00006020"/>
    </source>
</evidence>
<evidence type="ECO:0000256" key="3">
    <source>
        <dbReference type="ARBA" id="ARBA00022946"/>
    </source>
</evidence>
<sequence>MINLSCNFRGNSTTNIKWFIRLASNDNNQHMLLPPLKLYRRILRSHRNLSPVQKSIGDSYVKNEFRLHKNIDNPLHIVGFLTSWQDYWHIVSNGEWQEGTLSQQKLEKMSKEQVVQLYELMKEAQRLHDTVKTNDNPQNGK</sequence>
<dbReference type="CDD" id="cd20270">
    <property type="entry name" value="Complex1_LYR_SDHAF3_LYRM10"/>
    <property type="match status" value="1"/>
</dbReference>
<dbReference type="PANTHER" id="PTHR13137">
    <property type="entry name" value="DC11 ACN9 HOMOLOG"/>
    <property type="match status" value="1"/>
</dbReference>
<evidence type="ECO:0000256" key="4">
    <source>
        <dbReference type="ARBA" id="ARBA00023128"/>
    </source>
</evidence>
<gene>
    <name evidence="7" type="primary">KAFR0D00410</name>
    <name evidence="7" type="ORF">KAFR_0D00410</name>
</gene>
<evidence type="ECO:0000256" key="6">
    <source>
        <dbReference type="RuleBase" id="RU368039"/>
    </source>
</evidence>
<dbReference type="PANTHER" id="PTHR13137:SF6">
    <property type="entry name" value="SUCCINATE DEHYDROGENASE ASSEMBLY FACTOR 3, MITOCHONDRIAL"/>
    <property type="match status" value="1"/>
</dbReference>
<reference evidence="7 8" key="1">
    <citation type="journal article" date="2011" name="Proc. Natl. Acad. Sci. U.S.A.">
        <title>Evolutionary erosion of yeast sex chromosomes by mating-type switching accidents.</title>
        <authorList>
            <person name="Gordon J.L."/>
            <person name="Armisen D."/>
            <person name="Proux-Wera E."/>
            <person name="Oheigeartaigh S.S."/>
            <person name="Byrne K.P."/>
            <person name="Wolfe K.H."/>
        </authorList>
    </citation>
    <scope>NUCLEOTIDE SEQUENCE [LARGE SCALE GENOMIC DNA]</scope>
    <source>
        <strain evidence="8">ATCC 22294 / BCRC 22015 / CBS 2517 / CECT 1963 / NBRC 1671 / NRRL Y-8276</strain>
    </source>
</reference>
<evidence type="ECO:0000313" key="8">
    <source>
        <dbReference type="Proteomes" id="UP000005220"/>
    </source>
</evidence>
<dbReference type="HOGENOM" id="CLU_102310_1_1_1"/>
<evidence type="ECO:0000313" key="7">
    <source>
        <dbReference type="EMBL" id="CCF57688.1"/>
    </source>
</evidence>